<dbReference type="InterPro" id="IPR003599">
    <property type="entry name" value="Ig_sub"/>
</dbReference>
<dbReference type="Gene3D" id="2.60.40.10">
    <property type="entry name" value="Immunoglobulins"/>
    <property type="match status" value="3"/>
</dbReference>
<keyword evidence="2" id="KW-1003">Cell membrane</keyword>
<comment type="subcellular location">
    <subcellularLocation>
        <location evidence="1">Cell membrane</location>
    </subcellularLocation>
</comment>
<dbReference type="PROSITE" id="PS50835">
    <property type="entry name" value="IG_LIKE"/>
    <property type="match status" value="2"/>
</dbReference>
<feature type="domain" description="Ig-like" evidence="10">
    <location>
        <begin position="105"/>
        <end position="194"/>
    </location>
</feature>
<dbReference type="InterPro" id="IPR003598">
    <property type="entry name" value="Ig_sub2"/>
</dbReference>
<keyword evidence="5" id="KW-0472">Membrane</keyword>
<dbReference type="Pfam" id="PF00047">
    <property type="entry name" value="ig"/>
    <property type="match status" value="1"/>
</dbReference>
<evidence type="ECO:0000256" key="5">
    <source>
        <dbReference type="ARBA" id="ARBA00023136"/>
    </source>
</evidence>
<dbReference type="PhylomeDB" id="T1JE33"/>
<feature type="region of interest" description="Disordered" evidence="9">
    <location>
        <begin position="350"/>
        <end position="375"/>
    </location>
</feature>
<accession>T1JE33</accession>
<reference evidence="12" key="1">
    <citation type="submission" date="2011-05" db="EMBL/GenBank/DDBJ databases">
        <authorList>
            <person name="Richards S.R."/>
            <person name="Qu J."/>
            <person name="Jiang H."/>
            <person name="Jhangiani S.N."/>
            <person name="Agravi P."/>
            <person name="Goodspeed R."/>
            <person name="Gross S."/>
            <person name="Mandapat C."/>
            <person name="Jackson L."/>
            <person name="Mathew T."/>
            <person name="Pu L."/>
            <person name="Thornton R."/>
            <person name="Saada N."/>
            <person name="Wilczek-Boney K.B."/>
            <person name="Lee S."/>
            <person name="Kovar C."/>
            <person name="Wu Y."/>
            <person name="Scherer S.E."/>
            <person name="Worley K.C."/>
            <person name="Muzny D.M."/>
            <person name="Gibbs R."/>
        </authorList>
    </citation>
    <scope>NUCLEOTIDE SEQUENCE</scope>
    <source>
        <strain evidence="12">Brora</strain>
    </source>
</reference>
<dbReference type="EMBL" id="JH432114">
    <property type="status" value="NOT_ANNOTATED_CDS"/>
    <property type="molecule type" value="Genomic_DNA"/>
</dbReference>
<dbReference type="STRING" id="126957.T1JE33"/>
<evidence type="ECO:0000256" key="6">
    <source>
        <dbReference type="ARBA" id="ARBA00023157"/>
    </source>
</evidence>
<dbReference type="SUPFAM" id="SSF48726">
    <property type="entry name" value="Immunoglobulin"/>
    <property type="match status" value="3"/>
</dbReference>
<dbReference type="PANTHER" id="PTHR12231:SF157">
    <property type="entry name" value="DPR-INTERACTING PROTEIN EPSILON-RELATED"/>
    <property type="match status" value="1"/>
</dbReference>
<keyword evidence="8" id="KW-0393">Immunoglobulin domain</keyword>
<keyword evidence="3" id="KW-0732">Signal</keyword>
<dbReference type="SMART" id="SM00409">
    <property type="entry name" value="IG"/>
    <property type="match status" value="3"/>
</dbReference>
<evidence type="ECO:0000256" key="2">
    <source>
        <dbReference type="ARBA" id="ARBA00022475"/>
    </source>
</evidence>
<dbReference type="eggNOG" id="KOG3510">
    <property type="taxonomic scope" value="Eukaryota"/>
</dbReference>
<reference evidence="11" key="2">
    <citation type="submission" date="2015-02" db="UniProtKB">
        <authorList>
            <consortium name="EnsemblMetazoa"/>
        </authorList>
    </citation>
    <scope>IDENTIFICATION</scope>
</reference>
<dbReference type="Pfam" id="PF13927">
    <property type="entry name" value="Ig_3"/>
    <property type="match status" value="2"/>
</dbReference>
<dbReference type="OMA" id="NYWTRDD"/>
<evidence type="ECO:0000313" key="11">
    <source>
        <dbReference type="EnsemblMetazoa" id="SMAR012070-PA"/>
    </source>
</evidence>
<dbReference type="FunFam" id="2.60.40.10:FF:000328">
    <property type="entry name" value="CLUMA_CG000981, isoform A"/>
    <property type="match status" value="1"/>
</dbReference>
<dbReference type="SMART" id="SM00408">
    <property type="entry name" value="IGc2"/>
    <property type="match status" value="2"/>
</dbReference>
<evidence type="ECO:0000256" key="7">
    <source>
        <dbReference type="ARBA" id="ARBA00023180"/>
    </source>
</evidence>
<evidence type="ECO:0000256" key="1">
    <source>
        <dbReference type="ARBA" id="ARBA00004236"/>
    </source>
</evidence>
<keyword evidence="7" id="KW-0325">Glycoprotein</keyword>
<dbReference type="InterPro" id="IPR036179">
    <property type="entry name" value="Ig-like_dom_sf"/>
</dbReference>
<organism evidence="11 12">
    <name type="scientific">Strigamia maritima</name>
    <name type="common">European centipede</name>
    <name type="synonym">Geophilus maritimus</name>
    <dbReference type="NCBI Taxonomy" id="126957"/>
    <lineage>
        <taxon>Eukaryota</taxon>
        <taxon>Metazoa</taxon>
        <taxon>Ecdysozoa</taxon>
        <taxon>Arthropoda</taxon>
        <taxon>Myriapoda</taxon>
        <taxon>Chilopoda</taxon>
        <taxon>Pleurostigmophora</taxon>
        <taxon>Geophilomorpha</taxon>
        <taxon>Linotaeniidae</taxon>
        <taxon>Strigamia</taxon>
    </lineage>
</organism>
<evidence type="ECO:0000313" key="12">
    <source>
        <dbReference type="Proteomes" id="UP000014500"/>
    </source>
</evidence>
<protein>
    <recommendedName>
        <fullName evidence="10">Ig-like domain-containing protein</fullName>
    </recommendedName>
</protein>
<dbReference type="GO" id="GO:0043005">
    <property type="term" value="C:neuron projection"/>
    <property type="evidence" value="ECO:0007669"/>
    <property type="project" value="TreeGrafter"/>
</dbReference>
<keyword evidence="6" id="KW-1015">Disulfide bond</keyword>
<evidence type="ECO:0000256" key="4">
    <source>
        <dbReference type="ARBA" id="ARBA00022737"/>
    </source>
</evidence>
<dbReference type="Proteomes" id="UP000014500">
    <property type="component" value="Unassembled WGS sequence"/>
</dbReference>
<evidence type="ECO:0000256" key="9">
    <source>
        <dbReference type="SAM" id="MobiDB-lite"/>
    </source>
</evidence>
<dbReference type="InterPro" id="IPR051170">
    <property type="entry name" value="Neural/epithelial_adhesion"/>
</dbReference>
<dbReference type="AlphaFoldDB" id="T1JE33"/>
<dbReference type="InterPro" id="IPR013151">
    <property type="entry name" value="Immunoglobulin_dom"/>
</dbReference>
<dbReference type="GO" id="GO:0005886">
    <property type="term" value="C:plasma membrane"/>
    <property type="evidence" value="ECO:0007669"/>
    <property type="project" value="UniProtKB-SubCell"/>
</dbReference>
<evidence type="ECO:0000256" key="3">
    <source>
        <dbReference type="ARBA" id="ARBA00022729"/>
    </source>
</evidence>
<dbReference type="InterPro" id="IPR007110">
    <property type="entry name" value="Ig-like_dom"/>
</dbReference>
<dbReference type="FunFam" id="2.60.40.10:FF:000376">
    <property type="entry name" value="CLUMA_CG000981, isoform A"/>
    <property type="match status" value="1"/>
</dbReference>
<sequence>MGNDTRLMSQPPLAFIGAYRSLQIQMWCGREWVAWFHYDRQAILTVHHSVITRNNRVSVTHTNHHRTWLLHLRNVKEQDAGRYMCQINTEPAKMQFGYLSVVVPPDIIDSETSSEVITREGLNVTLTCRAKGTPTPTIKWRREDFSKFQVAKGKTVVELFGEVLEITRVSRLHMGAFLCIASNGVPPSVSKRITLKVDFAPMLWIPHQLVGTPRSYETTLECHTEAFPRSINYWMREDGDMIFSNEKYETNNTEELYSRHMHLRIKNLSKKDYGLYKCIAKNPLGETEGVIRVYETEAPSTLPTTTVNAIYERIEGEDHTRNKNENFTNYKNPSSLIVHEHEQEIRYKLNKGKSNKQDENMAIKPPNDWSQSAHDEQPRLQSWSTLLIVHLLAVLLPHFIFCTIHIS</sequence>
<name>T1JE33_STRMM</name>
<keyword evidence="4" id="KW-0677">Repeat</keyword>
<dbReference type="EnsemblMetazoa" id="SMAR012070-RA">
    <property type="protein sequence ID" value="SMAR012070-PA"/>
    <property type="gene ID" value="SMAR012070"/>
</dbReference>
<evidence type="ECO:0000259" key="10">
    <source>
        <dbReference type="PROSITE" id="PS50835"/>
    </source>
</evidence>
<dbReference type="HOGENOM" id="CLU_027228_7_0_1"/>
<evidence type="ECO:0000256" key="8">
    <source>
        <dbReference type="ARBA" id="ARBA00023319"/>
    </source>
</evidence>
<proteinExistence type="predicted"/>
<dbReference type="PANTHER" id="PTHR12231">
    <property type="entry name" value="CTX-RELATED TYPE I TRANSMEMBRANE PROTEIN"/>
    <property type="match status" value="1"/>
</dbReference>
<dbReference type="InterPro" id="IPR013783">
    <property type="entry name" value="Ig-like_fold"/>
</dbReference>
<keyword evidence="12" id="KW-1185">Reference proteome</keyword>
<feature type="domain" description="Ig-like" evidence="10">
    <location>
        <begin position="201"/>
        <end position="282"/>
    </location>
</feature>